<keyword evidence="2" id="KW-1185">Reference proteome</keyword>
<comment type="caution">
    <text evidence="1">The sequence shown here is derived from an EMBL/GenBank/DDBJ whole genome shotgun (WGS) entry which is preliminary data.</text>
</comment>
<name>A0A4Q0PF87_9FLAO</name>
<evidence type="ECO:0000313" key="2">
    <source>
        <dbReference type="Proteomes" id="UP000289859"/>
    </source>
</evidence>
<dbReference type="OrthoDB" id="977218at2"/>
<dbReference type="Proteomes" id="UP000289859">
    <property type="component" value="Unassembled WGS sequence"/>
</dbReference>
<dbReference type="SUPFAM" id="SSF53756">
    <property type="entry name" value="UDP-Glycosyltransferase/glycogen phosphorylase"/>
    <property type="match status" value="1"/>
</dbReference>
<reference evidence="1 2" key="1">
    <citation type="submission" date="2018-07" db="EMBL/GenBank/DDBJ databases">
        <title>Leeuwenhoekiella genomics.</title>
        <authorList>
            <person name="Tahon G."/>
            <person name="Willems A."/>
        </authorList>
    </citation>
    <scope>NUCLEOTIDE SEQUENCE [LARGE SCALE GENOMIC DNA]</scope>
    <source>
        <strain evidence="1 2">LMG 29608</strain>
    </source>
</reference>
<dbReference type="RefSeq" id="WP_128764718.1">
    <property type="nucleotide sequence ID" value="NZ_JBHUOO010000048.1"/>
</dbReference>
<sequence>MKKLLILAEDVDVNLSSGGKANYAFICALLECGFSVKVYHYSHKEVFFEKAESILINENRWSFYFLLSRFQRLWQRYTRIEIAKFLERRFGFSFTFFNDTKSIARTIRKENPEDFNWLITLSKGASYRSHYAILSQNRWHSKWIANIHDPFPFSYYPRPYRWVEPGDRKKRVFFQEMAMKAKYFSFPSALLREWMGQYNIRFHRDGLVFPHQIDQMNLTDNFIPEDILNKIIGKFTVLHAGNLLEHRNPYKLIEAWKKFVLHYQLSEKDAHLLLIGPGTFHEPYLTELCKQFNTIFRYSGNMNYDVVKLIENLVSVNLVLEAESEISPFLPAKVPNLVKVDKIILHIGPKKSETLNLLGVDYSFHADPSDANIIFLKLCELYKMWLNGSELKLNKPNLIEYFKPEHLKNQILSINH</sequence>
<protein>
    <recommendedName>
        <fullName evidence="3">Glycosyltransferase involved in cell wall biosynthesis</fullName>
    </recommendedName>
</protein>
<dbReference type="AlphaFoldDB" id="A0A4Q0PF87"/>
<dbReference type="EMBL" id="QOVK01000003">
    <property type="protein sequence ID" value="RXG25176.1"/>
    <property type="molecule type" value="Genomic_DNA"/>
</dbReference>
<gene>
    <name evidence="1" type="ORF">DSM02_1146</name>
</gene>
<evidence type="ECO:0000313" key="1">
    <source>
        <dbReference type="EMBL" id="RXG25176.1"/>
    </source>
</evidence>
<accession>A0A4Q0PF87</accession>
<evidence type="ECO:0008006" key="3">
    <source>
        <dbReference type="Google" id="ProtNLM"/>
    </source>
</evidence>
<organism evidence="1 2">
    <name type="scientific">Leeuwenhoekiella polynyae</name>
    <dbReference type="NCBI Taxonomy" id="1550906"/>
    <lineage>
        <taxon>Bacteria</taxon>
        <taxon>Pseudomonadati</taxon>
        <taxon>Bacteroidota</taxon>
        <taxon>Flavobacteriia</taxon>
        <taxon>Flavobacteriales</taxon>
        <taxon>Flavobacteriaceae</taxon>
        <taxon>Leeuwenhoekiella</taxon>
    </lineage>
</organism>
<proteinExistence type="predicted"/>